<dbReference type="GO" id="GO:0046872">
    <property type="term" value="F:metal ion binding"/>
    <property type="evidence" value="ECO:0007669"/>
    <property type="project" value="UniProtKB-KW"/>
</dbReference>
<dbReference type="AlphaFoldDB" id="A0A060LXE4"/>
<reference evidence="13 14" key="1">
    <citation type="journal article" date="2014" name="Gene">
        <title>A comparative genomic analysis of the alkalitolerant soil bacterium Bacillus lehensis G1.</title>
        <authorList>
            <person name="Noor Y.M."/>
            <person name="Samsulrizal N.H."/>
            <person name="Jema'on N.A."/>
            <person name="Low K.O."/>
            <person name="Ramli A.N."/>
            <person name="Alias N.I."/>
            <person name="Damis S.I."/>
            <person name="Fuzi S.F."/>
            <person name="Isa M.N."/>
            <person name="Murad A.M."/>
            <person name="Raih M.F."/>
            <person name="Bakar F.D."/>
            <person name="Najimudin N."/>
            <person name="Mahadi N.M."/>
            <person name="Illias R.M."/>
        </authorList>
    </citation>
    <scope>NUCLEOTIDE SEQUENCE [LARGE SCALE GENOMIC DNA]</scope>
    <source>
        <strain evidence="13 14">G1</strain>
    </source>
</reference>
<dbReference type="InterPro" id="IPR051318">
    <property type="entry name" value="Fe-S_L-Ser"/>
</dbReference>
<comment type="pathway">
    <text evidence="2">Carbohydrate biosynthesis; gluconeogenesis.</text>
</comment>
<evidence type="ECO:0000256" key="8">
    <source>
        <dbReference type="ARBA" id="ARBA00023014"/>
    </source>
</evidence>
<organism evidence="13 14">
    <name type="scientific">Shouchella lehensis G1</name>
    <dbReference type="NCBI Taxonomy" id="1246626"/>
    <lineage>
        <taxon>Bacteria</taxon>
        <taxon>Bacillati</taxon>
        <taxon>Bacillota</taxon>
        <taxon>Bacilli</taxon>
        <taxon>Bacillales</taxon>
        <taxon>Bacillaceae</taxon>
        <taxon>Shouchella</taxon>
    </lineage>
</organism>
<dbReference type="PANTHER" id="PTHR30182:SF1">
    <property type="entry name" value="L-SERINE DEHYDRATASE 1"/>
    <property type="match status" value="1"/>
</dbReference>
<evidence type="ECO:0000313" key="14">
    <source>
        <dbReference type="Proteomes" id="UP000027142"/>
    </source>
</evidence>
<dbReference type="NCBIfam" id="TIGR00718">
    <property type="entry name" value="sda_alpha"/>
    <property type="match status" value="1"/>
</dbReference>
<dbReference type="HOGENOM" id="CLU_022305_2_0_9"/>
<evidence type="ECO:0000256" key="5">
    <source>
        <dbReference type="ARBA" id="ARBA00022485"/>
    </source>
</evidence>
<proteinExistence type="inferred from homology"/>
<keyword evidence="9 11" id="KW-0456">Lyase</keyword>
<accession>A0A060LXE4</accession>
<evidence type="ECO:0000256" key="7">
    <source>
        <dbReference type="ARBA" id="ARBA00023004"/>
    </source>
</evidence>
<dbReference type="eggNOG" id="COG1760">
    <property type="taxonomic scope" value="Bacteria"/>
</dbReference>
<dbReference type="PANTHER" id="PTHR30182">
    <property type="entry name" value="L-SERINE DEHYDRATASE"/>
    <property type="match status" value="1"/>
</dbReference>
<protein>
    <recommendedName>
        <fullName evidence="11">L-serine dehydratase</fullName>
        <ecNumber evidence="11">4.3.1.17</ecNumber>
    </recommendedName>
</protein>
<evidence type="ECO:0000256" key="2">
    <source>
        <dbReference type="ARBA" id="ARBA00004742"/>
    </source>
</evidence>
<feature type="domain" description="Serine dehydratase-like alpha subunit" evidence="12">
    <location>
        <begin position="14"/>
        <end position="275"/>
    </location>
</feature>
<dbReference type="InterPro" id="IPR004642">
    <property type="entry name" value="Ser_deHydtase_asu"/>
</dbReference>
<evidence type="ECO:0000256" key="9">
    <source>
        <dbReference type="ARBA" id="ARBA00023239"/>
    </source>
</evidence>
<evidence type="ECO:0000256" key="4">
    <source>
        <dbReference type="ARBA" id="ARBA00022432"/>
    </source>
</evidence>
<keyword evidence="5 11" id="KW-0004">4Fe-4S</keyword>
<evidence type="ECO:0000256" key="10">
    <source>
        <dbReference type="ARBA" id="ARBA00049406"/>
    </source>
</evidence>
<evidence type="ECO:0000313" key="13">
    <source>
        <dbReference type="EMBL" id="AIC94872.1"/>
    </source>
</evidence>
<keyword evidence="4 11" id="KW-0312">Gluconeogenesis</keyword>
<dbReference type="KEGG" id="ble:BleG1_2294"/>
<dbReference type="EC" id="4.3.1.17" evidence="11"/>
<comment type="cofactor">
    <cofactor evidence="1 11">
        <name>[4Fe-4S] cluster</name>
        <dbReference type="ChEBI" id="CHEBI:49883"/>
    </cofactor>
</comment>
<dbReference type="GO" id="GO:0051539">
    <property type="term" value="F:4 iron, 4 sulfur cluster binding"/>
    <property type="evidence" value="ECO:0007669"/>
    <property type="project" value="UniProtKB-UniRule"/>
</dbReference>
<comment type="catalytic activity">
    <reaction evidence="10 11">
        <text>L-serine = pyruvate + NH4(+)</text>
        <dbReference type="Rhea" id="RHEA:19169"/>
        <dbReference type="ChEBI" id="CHEBI:15361"/>
        <dbReference type="ChEBI" id="CHEBI:28938"/>
        <dbReference type="ChEBI" id="CHEBI:33384"/>
        <dbReference type="EC" id="4.3.1.17"/>
    </reaction>
</comment>
<keyword evidence="8 11" id="KW-0411">Iron-sulfur</keyword>
<gene>
    <name evidence="13" type="ORF">BleG1_2294</name>
</gene>
<dbReference type="OrthoDB" id="9805537at2"/>
<dbReference type="PATRIC" id="fig|1246626.3.peg.2293"/>
<dbReference type="GO" id="GO:0006094">
    <property type="term" value="P:gluconeogenesis"/>
    <property type="evidence" value="ECO:0007669"/>
    <property type="project" value="UniProtKB-KW"/>
</dbReference>
<dbReference type="GO" id="GO:0003941">
    <property type="term" value="F:L-serine ammonia-lyase activity"/>
    <property type="evidence" value="ECO:0007669"/>
    <property type="project" value="UniProtKB-UniRule"/>
</dbReference>
<name>A0A060LXE4_9BACI</name>
<sequence>MFRNVSELLALTEEKQCSISEVMIQQEMNVTGKSREEILNKMRINLATMEAAVKRGIEEDVVSVSGLTGGDGKKLAAYIRKGNMIGGETTLLAVANAMATNEVNAAMGTICATPTAGSAGVVPGVLFGVEGKFNPTEDEKLAFLFTSGALGFVVANNASISGAAGGCQAEVGSATGMAAAALVELAGGTPKQSAHGMAIALKNMLGLVCDPVAGLVEVPCVKRNAAGASLAITAADMALAGIESRIPCDEVIEAMYRIGQTMPESLRETGEGGLAATPTGRRLEAAVFGKTAERAK</sequence>
<evidence type="ECO:0000256" key="1">
    <source>
        <dbReference type="ARBA" id="ARBA00001966"/>
    </source>
</evidence>
<comment type="similarity">
    <text evidence="3 11">Belongs to the iron-sulfur dependent L-serine dehydratase family.</text>
</comment>
<evidence type="ECO:0000256" key="3">
    <source>
        <dbReference type="ARBA" id="ARBA00008636"/>
    </source>
</evidence>
<dbReference type="STRING" id="1246626.BleG1_2294"/>
<dbReference type="InterPro" id="IPR005130">
    <property type="entry name" value="Ser_deHydtase-like_asu"/>
</dbReference>
<keyword evidence="14" id="KW-1185">Reference proteome</keyword>
<evidence type="ECO:0000259" key="12">
    <source>
        <dbReference type="Pfam" id="PF03313"/>
    </source>
</evidence>
<dbReference type="EMBL" id="CP003923">
    <property type="protein sequence ID" value="AIC94872.1"/>
    <property type="molecule type" value="Genomic_DNA"/>
</dbReference>
<keyword evidence="6 11" id="KW-0479">Metal-binding</keyword>
<dbReference type="Proteomes" id="UP000027142">
    <property type="component" value="Chromosome"/>
</dbReference>
<evidence type="ECO:0000256" key="6">
    <source>
        <dbReference type="ARBA" id="ARBA00022723"/>
    </source>
</evidence>
<dbReference type="RefSeq" id="WP_038480848.1">
    <property type="nucleotide sequence ID" value="NZ_CP003923.1"/>
</dbReference>
<keyword evidence="7 11" id="KW-0408">Iron</keyword>
<dbReference type="Pfam" id="PF03313">
    <property type="entry name" value="SDH_alpha"/>
    <property type="match status" value="1"/>
</dbReference>
<evidence type="ECO:0000256" key="11">
    <source>
        <dbReference type="RuleBase" id="RU366059"/>
    </source>
</evidence>